<reference evidence="2" key="2">
    <citation type="submission" date="2023-02" db="EMBL/GenBank/DDBJ databases">
        <authorList>
            <consortium name="DOE Joint Genome Institute"/>
            <person name="Mondo S.J."/>
            <person name="Chang Y."/>
            <person name="Wang Y."/>
            <person name="Ahrendt S."/>
            <person name="Andreopoulos W."/>
            <person name="Barry K."/>
            <person name="Beard J."/>
            <person name="Benny G.L."/>
            <person name="Blankenship S."/>
            <person name="Bonito G."/>
            <person name="Cuomo C."/>
            <person name="Desiro A."/>
            <person name="Gervers K.A."/>
            <person name="Hundley H."/>
            <person name="Kuo A."/>
            <person name="LaButti K."/>
            <person name="Lang B.F."/>
            <person name="Lipzen A."/>
            <person name="O'Donnell K."/>
            <person name="Pangilinan J."/>
            <person name="Reynolds N."/>
            <person name="Sandor L."/>
            <person name="Smith M.W."/>
            <person name="Tsang A."/>
            <person name="Grigoriev I.V."/>
            <person name="Stajich J.E."/>
            <person name="Spatafora J.W."/>
        </authorList>
    </citation>
    <scope>NUCLEOTIDE SEQUENCE</scope>
    <source>
        <strain evidence="2">RSA 2281</strain>
    </source>
</reference>
<evidence type="ECO:0000313" key="3">
    <source>
        <dbReference type="Proteomes" id="UP001209540"/>
    </source>
</evidence>
<accession>A0AAD5JKG5</accession>
<gene>
    <name evidence="2" type="ORF">BDA99DRAFT_316746</name>
</gene>
<keyword evidence="3" id="KW-1185">Reference proteome</keyword>
<organism evidence="2 3">
    <name type="scientific">Phascolomyces articulosus</name>
    <dbReference type="NCBI Taxonomy" id="60185"/>
    <lineage>
        <taxon>Eukaryota</taxon>
        <taxon>Fungi</taxon>
        <taxon>Fungi incertae sedis</taxon>
        <taxon>Mucoromycota</taxon>
        <taxon>Mucoromycotina</taxon>
        <taxon>Mucoromycetes</taxon>
        <taxon>Mucorales</taxon>
        <taxon>Lichtheimiaceae</taxon>
        <taxon>Phascolomyces</taxon>
    </lineage>
</organism>
<feature type="region of interest" description="Disordered" evidence="1">
    <location>
        <begin position="1"/>
        <end position="44"/>
    </location>
</feature>
<dbReference type="Proteomes" id="UP001209540">
    <property type="component" value="Unassembled WGS sequence"/>
</dbReference>
<reference evidence="2" key="1">
    <citation type="journal article" date="2022" name="IScience">
        <title>Evolution of zygomycete secretomes and the origins of terrestrial fungal ecologies.</title>
        <authorList>
            <person name="Chang Y."/>
            <person name="Wang Y."/>
            <person name="Mondo S."/>
            <person name="Ahrendt S."/>
            <person name="Andreopoulos W."/>
            <person name="Barry K."/>
            <person name="Beard J."/>
            <person name="Benny G.L."/>
            <person name="Blankenship S."/>
            <person name="Bonito G."/>
            <person name="Cuomo C."/>
            <person name="Desiro A."/>
            <person name="Gervers K.A."/>
            <person name="Hundley H."/>
            <person name="Kuo A."/>
            <person name="LaButti K."/>
            <person name="Lang B.F."/>
            <person name="Lipzen A."/>
            <person name="O'Donnell K."/>
            <person name="Pangilinan J."/>
            <person name="Reynolds N."/>
            <person name="Sandor L."/>
            <person name="Smith M.E."/>
            <person name="Tsang A."/>
            <person name="Grigoriev I.V."/>
            <person name="Stajich J.E."/>
            <person name="Spatafora J.W."/>
        </authorList>
    </citation>
    <scope>NUCLEOTIDE SEQUENCE</scope>
    <source>
        <strain evidence="2">RSA 2281</strain>
    </source>
</reference>
<evidence type="ECO:0000256" key="1">
    <source>
        <dbReference type="SAM" id="MobiDB-lite"/>
    </source>
</evidence>
<feature type="compositionally biased region" description="Low complexity" evidence="1">
    <location>
        <begin position="137"/>
        <end position="158"/>
    </location>
</feature>
<feature type="compositionally biased region" description="Polar residues" evidence="1">
    <location>
        <begin position="177"/>
        <end position="186"/>
    </location>
</feature>
<name>A0AAD5JKG5_9FUNG</name>
<feature type="compositionally biased region" description="Low complexity" evidence="1">
    <location>
        <begin position="1"/>
        <end position="14"/>
    </location>
</feature>
<dbReference type="AlphaFoldDB" id="A0AAD5JKG5"/>
<comment type="caution">
    <text evidence="2">The sequence shown here is derived from an EMBL/GenBank/DDBJ whole genome shotgun (WGS) entry which is preliminary data.</text>
</comment>
<feature type="compositionally biased region" description="Polar residues" evidence="1">
    <location>
        <begin position="16"/>
        <end position="44"/>
    </location>
</feature>
<feature type="region of interest" description="Disordered" evidence="1">
    <location>
        <begin position="129"/>
        <end position="202"/>
    </location>
</feature>
<proteinExistence type="predicted"/>
<evidence type="ECO:0000313" key="2">
    <source>
        <dbReference type="EMBL" id="KAI9243675.1"/>
    </source>
</evidence>
<protein>
    <submittedName>
        <fullName evidence="2">Uncharacterized protein</fullName>
    </submittedName>
</protein>
<dbReference type="EMBL" id="JAIXMP010000068">
    <property type="protein sequence ID" value="KAI9243675.1"/>
    <property type="molecule type" value="Genomic_DNA"/>
</dbReference>
<sequence>MNRTRAAAAAAAAAGINNNPMRQQQQSFLAPHHQSQPMVQQQMSYHHHLTAPTHHSQPLVRRASANSILEPHRRLPSRPAQPHSTLSYPPAIFPAQAQLQQQLQPIAPMPTLGGGQQQLPYIQIEESPTPGHKRQLAAPPQSSSQPPSSASSTSSSSSDYFNYGGHDRGGNIHHSLANLSIQSNRNGGAGPARKRARSRTSSIDMLASAAEYVNSEHK</sequence>